<dbReference type="Proteomes" id="UP000252038">
    <property type="component" value="Chromosome"/>
</dbReference>
<dbReference type="AlphaFoldDB" id="A0A344UIV9"/>
<organism evidence="3 4">
    <name type="scientific">Chromobacterium phragmitis</name>
    <dbReference type="NCBI Taxonomy" id="2202141"/>
    <lineage>
        <taxon>Bacteria</taxon>
        <taxon>Pseudomonadati</taxon>
        <taxon>Pseudomonadota</taxon>
        <taxon>Betaproteobacteria</taxon>
        <taxon>Neisseriales</taxon>
        <taxon>Chromobacteriaceae</taxon>
        <taxon>Chromobacterium</taxon>
    </lineage>
</organism>
<gene>
    <name evidence="3" type="ORF">DK843_13445</name>
</gene>
<keyword evidence="1" id="KW-1133">Transmembrane helix</keyword>
<feature type="domain" description="DUF4178" evidence="2">
    <location>
        <begin position="66"/>
        <end position="192"/>
    </location>
</feature>
<proteinExistence type="predicted"/>
<feature type="domain" description="DUF4178" evidence="2">
    <location>
        <begin position="278"/>
        <end position="414"/>
    </location>
</feature>
<sequence length="492" mass="53568">MYRIACPSCGADVSFRAASSVLAVCEYCRSTLVRDADSVRDIGKMAELLDDYSPLQITSAGRFIDRNFSIVGRIQLRYDAGVWNEWYLLFDDGSGGWLSESVGQYVLTLPLGPIDQAPAFDSLAPGQRYRHGSHDFVFSDVRQAQCVAGEGELPFRVGDGWQARVADARCQQQFLTLDYSDDPARPELFLGQAATLPQLNMQLLRDNRMIQEKTGKLKGSVATLACLGCAAPLDYRAGAAAQLTCGHCGSQTDVTGDVATVIGLHKGGGQAPALTLELGATAQIERIPWTLTGVMVWREDEDASSEWSEYLLYNVDKGFRWLVESGEGWFLGALMDVWVDSERGGYAALGQQTFSRACPDYRASVAYAAGAFPWRAKLGDSMLLSEYQSSDRKLRLSREMNAQELVWTRSDRVEDAAIGGWFNQGPIASRYATGAAASPGKLKIALTATLVLLFINLPMAALGGHFGGRLLVSFIAVALLAMPLFQSATEEE</sequence>
<feature type="transmembrane region" description="Helical" evidence="1">
    <location>
        <begin position="470"/>
        <end position="488"/>
    </location>
</feature>
<dbReference type="Pfam" id="PF13785">
    <property type="entry name" value="DUF4178"/>
    <property type="match status" value="2"/>
</dbReference>
<evidence type="ECO:0000313" key="3">
    <source>
        <dbReference type="EMBL" id="AXE35207.1"/>
    </source>
</evidence>
<accession>A0A344UIV9</accession>
<dbReference type="RefSeq" id="WP_114060960.1">
    <property type="nucleotide sequence ID" value="NZ_CP029495.1"/>
</dbReference>
<keyword evidence="1" id="KW-0812">Transmembrane</keyword>
<dbReference type="EMBL" id="CP029554">
    <property type="protein sequence ID" value="AXE35207.1"/>
    <property type="molecule type" value="Genomic_DNA"/>
</dbReference>
<dbReference type="KEGG" id="chrb:DK843_13445"/>
<evidence type="ECO:0000256" key="1">
    <source>
        <dbReference type="SAM" id="Phobius"/>
    </source>
</evidence>
<feature type="transmembrane region" description="Helical" evidence="1">
    <location>
        <begin position="444"/>
        <end position="463"/>
    </location>
</feature>
<dbReference type="KEGG" id="chri:DK842_07880"/>
<dbReference type="InterPro" id="IPR025235">
    <property type="entry name" value="DUF4178"/>
</dbReference>
<keyword evidence="1" id="KW-0472">Membrane</keyword>
<dbReference type="OrthoDB" id="228033at2"/>
<evidence type="ECO:0000313" key="4">
    <source>
        <dbReference type="Proteomes" id="UP000252038"/>
    </source>
</evidence>
<evidence type="ECO:0000259" key="2">
    <source>
        <dbReference type="Pfam" id="PF13785"/>
    </source>
</evidence>
<name>A0A344UIV9_9NEIS</name>
<reference evidence="3 4" key="1">
    <citation type="submission" date="2018-05" db="EMBL/GenBank/DDBJ databases">
        <title>Genome sequencing, assembly and analysis of the novel insecticidal bacterium, Chromobacterium phragmitis.</title>
        <authorList>
            <person name="Sparks M.E."/>
            <person name="Blackburn M.B."/>
            <person name="Gundersen-Rindal D.E."/>
        </authorList>
    </citation>
    <scope>NUCLEOTIDE SEQUENCE [LARGE SCALE GENOMIC DNA]</scope>
    <source>
        <strain evidence="3">IIBBL 274-1</strain>
    </source>
</reference>
<protein>
    <submittedName>
        <fullName evidence="3">DUF4178 domain-containing protein</fullName>
    </submittedName>
</protein>